<dbReference type="AlphaFoldDB" id="A0AAJ2JUT7"/>
<evidence type="ECO:0000313" key="3">
    <source>
        <dbReference type="Proteomes" id="UP001250538"/>
    </source>
</evidence>
<dbReference type="InterPro" id="IPR036736">
    <property type="entry name" value="ACP-like_sf"/>
</dbReference>
<gene>
    <name evidence="2" type="ORF">RQP50_12665</name>
</gene>
<comment type="caution">
    <text evidence="2">The sequence shown here is derived from an EMBL/GenBank/DDBJ whole genome shotgun (WGS) entry which is preliminary data.</text>
</comment>
<dbReference type="Gene3D" id="1.10.1200.10">
    <property type="entry name" value="ACP-like"/>
    <property type="match status" value="1"/>
</dbReference>
<dbReference type="SUPFAM" id="SSF47336">
    <property type="entry name" value="ACP-like"/>
    <property type="match status" value="1"/>
</dbReference>
<organism evidence="2 3">
    <name type="scientific">Paenibacillus suaedae</name>
    <dbReference type="NCBI Taxonomy" id="3077233"/>
    <lineage>
        <taxon>Bacteria</taxon>
        <taxon>Bacillati</taxon>
        <taxon>Bacillota</taxon>
        <taxon>Bacilli</taxon>
        <taxon>Bacillales</taxon>
        <taxon>Paenibacillaceae</taxon>
        <taxon>Paenibacillus</taxon>
    </lineage>
</organism>
<accession>A0AAJ2JUT7</accession>
<dbReference type="PROSITE" id="PS50075">
    <property type="entry name" value="CARRIER"/>
    <property type="match status" value="1"/>
</dbReference>
<keyword evidence="3" id="KW-1185">Reference proteome</keyword>
<name>A0AAJ2JUT7_9BACL</name>
<protein>
    <submittedName>
        <fullName evidence="2">Acyl carrier protein</fullName>
    </submittedName>
</protein>
<dbReference type="RefSeq" id="WP_072730465.1">
    <property type="nucleotide sequence ID" value="NZ_JAVYAA010000002.1"/>
</dbReference>
<evidence type="ECO:0000313" key="2">
    <source>
        <dbReference type="EMBL" id="MDT8977096.1"/>
    </source>
</evidence>
<proteinExistence type="predicted"/>
<dbReference type="InterPro" id="IPR009081">
    <property type="entry name" value="PP-bd_ACP"/>
</dbReference>
<dbReference type="Proteomes" id="UP001250538">
    <property type="component" value="Unassembled WGS sequence"/>
</dbReference>
<sequence>MEEQKSKLKKYISRFSRKHELRDDEDMFELGIVNSLFAMQLVMFVESELGVTLENSELDMANFQSINAIMRLIESKMPLAE</sequence>
<reference evidence="3" key="1">
    <citation type="submission" date="2023-09" db="EMBL/GenBank/DDBJ databases">
        <title>Paenibacillus sp. chi10 Genome sequencing and assembly.</title>
        <authorList>
            <person name="Kim I."/>
        </authorList>
    </citation>
    <scope>NUCLEOTIDE SEQUENCE [LARGE SCALE GENOMIC DNA]</scope>
    <source>
        <strain evidence="3">chi10</strain>
    </source>
</reference>
<feature type="domain" description="Carrier" evidence="1">
    <location>
        <begin position="1"/>
        <end position="77"/>
    </location>
</feature>
<dbReference type="EMBL" id="JAVYAA010000002">
    <property type="protein sequence ID" value="MDT8977096.1"/>
    <property type="molecule type" value="Genomic_DNA"/>
</dbReference>
<dbReference type="Pfam" id="PF00550">
    <property type="entry name" value="PP-binding"/>
    <property type="match status" value="1"/>
</dbReference>
<evidence type="ECO:0000259" key="1">
    <source>
        <dbReference type="PROSITE" id="PS50075"/>
    </source>
</evidence>